<dbReference type="InterPro" id="IPR039769">
    <property type="entry name" value="Bud23-like"/>
</dbReference>
<dbReference type="OrthoDB" id="2877at2759"/>
<feature type="region of interest" description="Disordered" evidence="9">
    <location>
        <begin position="105"/>
        <end position="160"/>
    </location>
</feature>
<evidence type="ECO:0000256" key="2">
    <source>
        <dbReference type="ARBA" id="ARBA00004496"/>
    </source>
</evidence>
<evidence type="ECO:0000256" key="6">
    <source>
        <dbReference type="ARBA" id="ARBA00022679"/>
    </source>
</evidence>
<evidence type="ECO:0000256" key="5">
    <source>
        <dbReference type="ARBA" id="ARBA00022603"/>
    </source>
</evidence>
<name>A0A5M8Q2Y4_9LECA</name>
<keyword evidence="6 13" id="KW-0808">Transferase</keyword>
<evidence type="ECO:0000256" key="1">
    <source>
        <dbReference type="ARBA" id="ARBA00004123"/>
    </source>
</evidence>
<keyword evidence="5 13" id="KW-0489">Methyltransferase</keyword>
<feature type="domain" description="18S rRNA (guanine(1575)-N(7))-methyltransferase Bud23 C-terminal" evidence="12">
    <location>
        <begin position="98"/>
        <end position="157"/>
    </location>
</feature>
<evidence type="ECO:0000256" key="10">
    <source>
        <dbReference type="SAM" id="SignalP"/>
    </source>
</evidence>
<evidence type="ECO:0000256" key="7">
    <source>
        <dbReference type="ARBA" id="ARBA00022691"/>
    </source>
</evidence>
<feature type="domain" description="Methyltransferase type 11" evidence="11">
    <location>
        <begin position="18"/>
        <end position="96"/>
    </location>
</feature>
<dbReference type="Pfam" id="PF08241">
    <property type="entry name" value="Methyltransf_11"/>
    <property type="match status" value="1"/>
</dbReference>
<protein>
    <submittedName>
        <fullName evidence="13">Methyltransferase</fullName>
    </submittedName>
</protein>
<evidence type="ECO:0000256" key="3">
    <source>
        <dbReference type="ARBA" id="ARBA00005547"/>
    </source>
</evidence>
<dbReference type="InterPro" id="IPR022238">
    <property type="entry name" value="Bud23_C"/>
</dbReference>
<keyword evidence="4" id="KW-0963">Cytoplasm</keyword>
<dbReference type="SUPFAM" id="SSF53335">
    <property type="entry name" value="S-adenosyl-L-methionine-dependent methyltransferases"/>
    <property type="match status" value="1"/>
</dbReference>
<dbReference type="GO" id="GO:0070476">
    <property type="term" value="P:rRNA (guanine-N7)-methylation"/>
    <property type="evidence" value="ECO:0007669"/>
    <property type="project" value="InterPro"/>
</dbReference>
<accession>A0A5M8Q2Y4</accession>
<dbReference type="GO" id="GO:0016435">
    <property type="term" value="F:rRNA (guanine) methyltransferase activity"/>
    <property type="evidence" value="ECO:0007669"/>
    <property type="project" value="InterPro"/>
</dbReference>
<sequence>MTHRALSLLSLRTPSLILDIGCGSGLSGEILSLTPPSAGGPHIWIGMDISASMLDVALQRDVDGDLLLADMGQGVPVRAGAFDAAISISAIQWLCNAESSEGMSGVEVVDARRRGKEKGKREERKGGKAWILRKKEQMERKGKVVKASSKYTGRKRGPKF</sequence>
<keyword evidence="10" id="KW-0732">Signal</keyword>
<dbReference type="Gene3D" id="3.40.50.150">
    <property type="entry name" value="Vaccinia Virus protein VP39"/>
    <property type="match status" value="1"/>
</dbReference>
<comment type="caution">
    <text evidence="13">The sequence shown here is derived from an EMBL/GenBank/DDBJ whole genome shotgun (WGS) entry which is preliminary data.</text>
</comment>
<feature type="compositionally biased region" description="Basic and acidic residues" evidence="9">
    <location>
        <begin position="133"/>
        <end position="142"/>
    </location>
</feature>
<dbReference type="GO" id="GO:0005730">
    <property type="term" value="C:nucleolus"/>
    <property type="evidence" value="ECO:0007669"/>
    <property type="project" value="TreeGrafter"/>
</dbReference>
<evidence type="ECO:0000256" key="4">
    <source>
        <dbReference type="ARBA" id="ARBA00022490"/>
    </source>
</evidence>
<evidence type="ECO:0000256" key="8">
    <source>
        <dbReference type="ARBA" id="ARBA00023242"/>
    </source>
</evidence>
<dbReference type="Proteomes" id="UP000324767">
    <property type="component" value="Unassembled WGS sequence"/>
</dbReference>
<dbReference type="AlphaFoldDB" id="A0A5M8Q2Y4"/>
<feature type="signal peptide" evidence="10">
    <location>
        <begin position="1"/>
        <end position="17"/>
    </location>
</feature>
<dbReference type="InterPro" id="IPR029063">
    <property type="entry name" value="SAM-dependent_MTases_sf"/>
</dbReference>
<comment type="similarity">
    <text evidence="3">Belongs to the class I-like SAM-binding methyltransferase superfamily. BUD23/WBSCR22 family.</text>
</comment>
<gene>
    <name evidence="13" type="ORF">FRX48_00076</name>
</gene>
<dbReference type="EMBL" id="VXIT01000001">
    <property type="protein sequence ID" value="KAA6415361.1"/>
    <property type="molecule type" value="Genomic_DNA"/>
</dbReference>
<dbReference type="PANTHER" id="PTHR12734:SF0">
    <property type="entry name" value="18S RRNA (GUANINE-N(7))-METHYLTRANSFERASE-RELATED"/>
    <property type="match status" value="1"/>
</dbReference>
<evidence type="ECO:0000259" key="11">
    <source>
        <dbReference type="Pfam" id="PF08241"/>
    </source>
</evidence>
<organism evidence="13 14">
    <name type="scientific">Lasallia pustulata</name>
    <dbReference type="NCBI Taxonomy" id="136370"/>
    <lineage>
        <taxon>Eukaryota</taxon>
        <taxon>Fungi</taxon>
        <taxon>Dikarya</taxon>
        <taxon>Ascomycota</taxon>
        <taxon>Pezizomycotina</taxon>
        <taxon>Lecanoromycetes</taxon>
        <taxon>OSLEUM clade</taxon>
        <taxon>Umbilicariomycetidae</taxon>
        <taxon>Umbilicariales</taxon>
        <taxon>Umbilicariaceae</taxon>
        <taxon>Lasallia</taxon>
    </lineage>
</organism>
<dbReference type="PANTHER" id="PTHR12734">
    <property type="entry name" value="METHYLTRANSFERASE-RELATED"/>
    <property type="match status" value="1"/>
</dbReference>
<dbReference type="CDD" id="cd02440">
    <property type="entry name" value="AdoMet_MTases"/>
    <property type="match status" value="1"/>
</dbReference>
<proteinExistence type="inferred from homology"/>
<dbReference type="InterPro" id="IPR013216">
    <property type="entry name" value="Methyltransf_11"/>
</dbReference>
<evidence type="ECO:0000313" key="13">
    <source>
        <dbReference type="EMBL" id="KAA6415361.1"/>
    </source>
</evidence>
<reference evidence="13 14" key="1">
    <citation type="submission" date="2019-09" db="EMBL/GenBank/DDBJ databases">
        <title>The hologenome of the rock-dwelling lichen Lasallia pustulata.</title>
        <authorList>
            <person name="Greshake Tzovaras B."/>
            <person name="Segers F."/>
            <person name="Bicker A."/>
            <person name="Dal Grande F."/>
            <person name="Otte J."/>
            <person name="Hankeln T."/>
            <person name="Schmitt I."/>
            <person name="Ebersberger I."/>
        </authorList>
    </citation>
    <scope>NUCLEOTIDE SEQUENCE [LARGE SCALE GENOMIC DNA]</scope>
    <source>
        <strain evidence="13">A1-1</strain>
    </source>
</reference>
<dbReference type="Pfam" id="PF12589">
    <property type="entry name" value="WBS_methylT"/>
    <property type="match status" value="1"/>
</dbReference>
<evidence type="ECO:0000259" key="12">
    <source>
        <dbReference type="Pfam" id="PF12589"/>
    </source>
</evidence>
<keyword evidence="7" id="KW-0949">S-adenosyl-L-methionine</keyword>
<feature type="chain" id="PRO_5024428942" evidence="10">
    <location>
        <begin position="18"/>
        <end position="160"/>
    </location>
</feature>
<comment type="subcellular location">
    <subcellularLocation>
        <location evidence="2">Cytoplasm</location>
    </subcellularLocation>
    <subcellularLocation>
        <location evidence="1">Nucleus</location>
    </subcellularLocation>
</comment>
<evidence type="ECO:0000256" key="9">
    <source>
        <dbReference type="SAM" id="MobiDB-lite"/>
    </source>
</evidence>
<evidence type="ECO:0000313" key="14">
    <source>
        <dbReference type="Proteomes" id="UP000324767"/>
    </source>
</evidence>
<keyword evidence="8" id="KW-0539">Nucleus</keyword>